<feature type="compositionally biased region" description="Polar residues" evidence="7">
    <location>
        <begin position="1"/>
        <end position="13"/>
    </location>
</feature>
<feature type="compositionally biased region" description="Low complexity" evidence="7">
    <location>
        <begin position="282"/>
        <end position="298"/>
    </location>
</feature>
<comment type="similarity">
    <text evidence="2">Belongs to the REXO1/REXO3 family.</text>
</comment>
<feature type="region of interest" description="Disordered" evidence="7">
    <location>
        <begin position="331"/>
        <end position="357"/>
    </location>
</feature>
<name>B4MT05_DROWI</name>
<organism evidence="9 10">
    <name type="scientific">Drosophila willistoni</name>
    <name type="common">Fruit fly</name>
    <dbReference type="NCBI Taxonomy" id="7260"/>
    <lineage>
        <taxon>Eukaryota</taxon>
        <taxon>Metazoa</taxon>
        <taxon>Ecdysozoa</taxon>
        <taxon>Arthropoda</taxon>
        <taxon>Hexapoda</taxon>
        <taxon>Insecta</taxon>
        <taxon>Pterygota</taxon>
        <taxon>Neoptera</taxon>
        <taxon>Endopterygota</taxon>
        <taxon>Diptera</taxon>
        <taxon>Brachycera</taxon>
        <taxon>Muscomorpha</taxon>
        <taxon>Ephydroidea</taxon>
        <taxon>Drosophilidae</taxon>
        <taxon>Drosophila</taxon>
        <taxon>Sophophora</taxon>
    </lineage>
</organism>
<feature type="region of interest" description="Disordered" evidence="7">
    <location>
        <begin position="265"/>
        <end position="315"/>
    </location>
</feature>
<feature type="region of interest" description="Disordered" evidence="7">
    <location>
        <begin position="1"/>
        <end position="47"/>
    </location>
</feature>
<dbReference type="HOGENOM" id="CLU_335021_0_0_1"/>
<gene>
    <name evidence="9" type="primary">Dwil\GK20067</name>
    <name evidence="9" type="ORF">Dwil_GK20067</name>
</gene>
<evidence type="ECO:0000259" key="8">
    <source>
        <dbReference type="SMART" id="SM00479"/>
    </source>
</evidence>
<feature type="region of interest" description="Disordered" evidence="7">
    <location>
        <begin position="75"/>
        <end position="158"/>
    </location>
</feature>
<dbReference type="SMR" id="B4MT05"/>
<dbReference type="AlphaFoldDB" id="B4MT05"/>
<evidence type="ECO:0000256" key="3">
    <source>
        <dbReference type="ARBA" id="ARBA00022722"/>
    </source>
</evidence>
<feature type="compositionally biased region" description="Acidic residues" evidence="7">
    <location>
        <begin position="342"/>
        <end position="354"/>
    </location>
</feature>
<dbReference type="InParanoid" id="B4MT05"/>
<feature type="domain" description="Exonuclease" evidence="8">
    <location>
        <begin position="458"/>
        <end position="618"/>
    </location>
</feature>
<feature type="compositionally biased region" description="Basic and acidic residues" evidence="7">
    <location>
        <begin position="95"/>
        <end position="106"/>
    </location>
</feature>
<accession>B4MT05</accession>
<dbReference type="CDD" id="cd06145">
    <property type="entry name" value="REX1_like"/>
    <property type="match status" value="1"/>
</dbReference>
<dbReference type="Gene3D" id="3.30.420.10">
    <property type="entry name" value="Ribonuclease H-like superfamily/Ribonuclease H"/>
    <property type="match status" value="1"/>
</dbReference>
<protein>
    <recommendedName>
        <fullName evidence="8">Exonuclease domain-containing protein</fullName>
    </recommendedName>
</protein>
<dbReference type="InterPro" id="IPR012337">
    <property type="entry name" value="RNaseH-like_sf"/>
</dbReference>
<dbReference type="GO" id="GO:0004527">
    <property type="term" value="F:exonuclease activity"/>
    <property type="evidence" value="ECO:0007669"/>
    <property type="project" value="UniProtKB-KW"/>
</dbReference>
<feature type="compositionally biased region" description="Low complexity" evidence="7">
    <location>
        <begin position="110"/>
        <end position="122"/>
    </location>
</feature>
<feature type="compositionally biased region" description="Low complexity" evidence="7">
    <location>
        <begin position="331"/>
        <end position="341"/>
    </location>
</feature>
<dbReference type="eggNOG" id="KOG2248">
    <property type="taxonomic scope" value="Eukaryota"/>
</dbReference>
<evidence type="ECO:0000256" key="6">
    <source>
        <dbReference type="ARBA" id="ARBA00023242"/>
    </source>
</evidence>
<dbReference type="InterPro" id="IPR034922">
    <property type="entry name" value="REX1-like_exo"/>
</dbReference>
<feature type="compositionally biased region" description="Low complexity" evidence="7">
    <location>
        <begin position="142"/>
        <end position="157"/>
    </location>
</feature>
<dbReference type="GO" id="GO:0010629">
    <property type="term" value="P:negative regulation of gene expression"/>
    <property type="evidence" value="ECO:0007669"/>
    <property type="project" value="UniProtKB-ARBA"/>
</dbReference>
<dbReference type="STRING" id="7260.B4MT05"/>
<comment type="subcellular location">
    <subcellularLocation>
        <location evidence="1">Nucleus</location>
    </subcellularLocation>
</comment>
<dbReference type="PANTHER" id="PTHR12801">
    <property type="entry name" value="RNA EXONUCLEASE REXO1 / RECO3 FAMILY MEMBER-RELATED"/>
    <property type="match status" value="1"/>
</dbReference>
<evidence type="ECO:0000256" key="5">
    <source>
        <dbReference type="ARBA" id="ARBA00022839"/>
    </source>
</evidence>
<dbReference type="FunCoup" id="B4MT05">
    <property type="interactions" value="170"/>
</dbReference>
<evidence type="ECO:0000256" key="4">
    <source>
        <dbReference type="ARBA" id="ARBA00022801"/>
    </source>
</evidence>
<dbReference type="PANTHER" id="PTHR12801:SF115">
    <property type="entry name" value="FI18136P1-RELATED"/>
    <property type="match status" value="1"/>
</dbReference>
<dbReference type="OrthoDB" id="206335at2759"/>
<keyword evidence="10" id="KW-1185">Reference proteome</keyword>
<evidence type="ECO:0000256" key="2">
    <source>
        <dbReference type="ARBA" id="ARBA00006357"/>
    </source>
</evidence>
<keyword evidence="6" id="KW-0539">Nucleus</keyword>
<keyword evidence="4" id="KW-0378">Hydrolase</keyword>
<dbReference type="Proteomes" id="UP000007798">
    <property type="component" value="Unassembled WGS sequence"/>
</dbReference>
<evidence type="ECO:0000256" key="1">
    <source>
        <dbReference type="ARBA" id="ARBA00004123"/>
    </source>
</evidence>
<dbReference type="InterPro" id="IPR036397">
    <property type="entry name" value="RNaseH_sf"/>
</dbReference>
<evidence type="ECO:0000313" key="9">
    <source>
        <dbReference type="EMBL" id="EDW75244.2"/>
    </source>
</evidence>
<dbReference type="GO" id="GO:0005634">
    <property type="term" value="C:nucleus"/>
    <property type="evidence" value="ECO:0007669"/>
    <property type="project" value="UniProtKB-SubCell"/>
</dbReference>
<keyword evidence="5" id="KW-0269">Exonuclease</keyword>
<proteinExistence type="inferred from homology"/>
<dbReference type="Pfam" id="PF00929">
    <property type="entry name" value="RNase_T"/>
    <property type="match status" value="1"/>
</dbReference>
<feature type="compositionally biased region" description="Low complexity" evidence="7">
    <location>
        <begin position="82"/>
        <end position="91"/>
    </location>
</feature>
<feature type="compositionally biased region" description="Polar residues" evidence="7">
    <location>
        <begin position="37"/>
        <end position="47"/>
    </location>
</feature>
<keyword evidence="3" id="KW-0540">Nuclease</keyword>
<dbReference type="FunFam" id="3.30.420.10:FF:000031">
    <property type="entry name" value="RNA exonuclease 1"/>
    <property type="match status" value="1"/>
</dbReference>
<dbReference type="InterPro" id="IPR013520">
    <property type="entry name" value="Ribonucl_H"/>
</dbReference>
<dbReference type="GO" id="GO:0003676">
    <property type="term" value="F:nucleic acid binding"/>
    <property type="evidence" value="ECO:0007669"/>
    <property type="project" value="InterPro"/>
</dbReference>
<evidence type="ECO:0000256" key="7">
    <source>
        <dbReference type="SAM" id="MobiDB-lite"/>
    </source>
</evidence>
<sequence>MTTNGTNGAYKNPSSRKSRYNKRQQQQDQQQKRSADTKSTSQPASWLKTNFGHHFVTSSSVTSSSCIEEKFLVTHNPGHRNSTSSEVTTSSEDLDSSREHLNRSKADGGTANHSTNNNANNNKKSRAKRQSKPPAKPGKNPQQQQQQTQQHQQQQQQSLLDWPEFAASNLNFHVPPLQQFEQMEMEMNDAHALVMQQLRRHIIGHHLLRVYGFPVESVVHEGAIEIFKCLPPHVGMNHHVELAATKQLPVTVINCHDGLTTTTTTTAAATGPGMMSMDNGASSSSFSTSLSSDSGNSSPRNLDSENSSAGEWSGSECTGDLELDFCTSDVTSSSSSSFSGGEEVEEEDVSEEDQQQAGTTSLAKQCTRCAHHFLVDEQTGEYITQEECCYHEGKYQHYAGRWSCCQMATELAMGCCQNDYHVWAGSVVGVNGPYHDFVRTTHRSHHGSAMSDSLDNPSVYALDCEMSYTARGLDVTKVSLVALNGQLIYEQFVQPDCPIVDFNTRYSGITEQDLLEAKSLAQVQRDLLEIISADTILIGHGLDNDLRALRIVHNTLIDTSITFPHASGFPYRRALRHLTKMHLKREIQCGDGTTGHSSFEDSRACMELMLWRVRRELLDPNWSWED</sequence>
<evidence type="ECO:0000313" key="10">
    <source>
        <dbReference type="Proteomes" id="UP000007798"/>
    </source>
</evidence>
<feature type="compositionally biased region" description="Polar residues" evidence="7">
    <location>
        <begin position="299"/>
        <end position="310"/>
    </location>
</feature>
<dbReference type="SMART" id="SM00479">
    <property type="entry name" value="EXOIII"/>
    <property type="match status" value="1"/>
</dbReference>
<dbReference type="InterPro" id="IPR047021">
    <property type="entry name" value="REXO1/3/4-like"/>
</dbReference>
<reference evidence="9 10" key="1">
    <citation type="journal article" date="2007" name="Nature">
        <title>Evolution of genes and genomes on the Drosophila phylogeny.</title>
        <authorList>
            <consortium name="Drosophila 12 Genomes Consortium"/>
            <person name="Clark A.G."/>
            <person name="Eisen M.B."/>
            <person name="Smith D.R."/>
            <person name="Bergman C.M."/>
            <person name="Oliver B."/>
            <person name="Markow T.A."/>
            <person name="Kaufman T.C."/>
            <person name="Kellis M."/>
            <person name="Gelbart W."/>
            <person name="Iyer V.N."/>
            <person name="Pollard D.A."/>
            <person name="Sackton T.B."/>
            <person name="Larracuente A.M."/>
            <person name="Singh N.D."/>
            <person name="Abad J.P."/>
            <person name="Abt D.N."/>
            <person name="Adryan B."/>
            <person name="Aguade M."/>
            <person name="Akashi H."/>
            <person name="Anderson W.W."/>
            <person name="Aquadro C.F."/>
            <person name="Ardell D.H."/>
            <person name="Arguello R."/>
            <person name="Artieri C.G."/>
            <person name="Barbash D.A."/>
            <person name="Barker D."/>
            <person name="Barsanti P."/>
            <person name="Batterham P."/>
            <person name="Batzoglou S."/>
            <person name="Begun D."/>
            <person name="Bhutkar A."/>
            <person name="Blanco E."/>
            <person name="Bosak S.A."/>
            <person name="Bradley R.K."/>
            <person name="Brand A.D."/>
            <person name="Brent M.R."/>
            <person name="Brooks A.N."/>
            <person name="Brown R.H."/>
            <person name="Butlin R.K."/>
            <person name="Caggese C."/>
            <person name="Calvi B.R."/>
            <person name="Bernardo de Carvalho A."/>
            <person name="Caspi A."/>
            <person name="Castrezana S."/>
            <person name="Celniker S.E."/>
            <person name="Chang J.L."/>
            <person name="Chapple C."/>
            <person name="Chatterji S."/>
            <person name="Chinwalla A."/>
            <person name="Civetta A."/>
            <person name="Clifton S.W."/>
            <person name="Comeron J.M."/>
            <person name="Costello J.C."/>
            <person name="Coyne J.A."/>
            <person name="Daub J."/>
            <person name="David R.G."/>
            <person name="Delcher A.L."/>
            <person name="Delehaunty K."/>
            <person name="Do C.B."/>
            <person name="Ebling H."/>
            <person name="Edwards K."/>
            <person name="Eickbush T."/>
            <person name="Evans J.D."/>
            <person name="Filipski A."/>
            <person name="Findeiss S."/>
            <person name="Freyhult E."/>
            <person name="Fulton L."/>
            <person name="Fulton R."/>
            <person name="Garcia A.C."/>
            <person name="Gardiner A."/>
            <person name="Garfield D.A."/>
            <person name="Garvin B.E."/>
            <person name="Gibson G."/>
            <person name="Gilbert D."/>
            <person name="Gnerre S."/>
            <person name="Godfrey J."/>
            <person name="Good R."/>
            <person name="Gotea V."/>
            <person name="Gravely B."/>
            <person name="Greenberg A.J."/>
            <person name="Griffiths-Jones S."/>
            <person name="Gross S."/>
            <person name="Guigo R."/>
            <person name="Gustafson E.A."/>
            <person name="Haerty W."/>
            <person name="Hahn M.W."/>
            <person name="Halligan D.L."/>
            <person name="Halpern A.L."/>
            <person name="Halter G.M."/>
            <person name="Han M.V."/>
            <person name="Heger A."/>
            <person name="Hillier L."/>
            <person name="Hinrichs A.S."/>
            <person name="Holmes I."/>
            <person name="Hoskins R.A."/>
            <person name="Hubisz M.J."/>
            <person name="Hultmark D."/>
            <person name="Huntley M.A."/>
            <person name="Jaffe D.B."/>
            <person name="Jagadeeshan S."/>
            <person name="Jeck W.R."/>
            <person name="Johnson J."/>
            <person name="Jones C.D."/>
            <person name="Jordan W.C."/>
            <person name="Karpen G.H."/>
            <person name="Kataoka E."/>
            <person name="Keightley P.D."/>
            <person name="Kheradpour P."/>
            <person name="Kirkness E.F."/>
            <person name="Koerich L.B."/>
            <person name="Kristiansen K."/>
            <person name="Kudrna D."/>
            <person name="Kulathinal R.J."/>
            <person name="Kumar S."/>
            <person name="Kwok R."/>
            <person name="Lander E."/>
            <person name="Langley C.H."/>
            <person name="Lapoint R."/>
            <person name="Lazzaro B.P."/>
            <person name="Lee S.J."/>
            <person name="Levesque L."/>
            <person name="Li R."/>
            <person name="Lin C.F."/>
            <person name="Lin M.F."/>
            <person name="Lindblad-Toh K."/>
            <person name="Llopart A."/>
            <person name="Long M."/>
            <person name="Low L."/>
            <person name="Lozovsky E."/>
            <person name="Lu J."/>
            <person name="Luo M."/>
            <person name="Machado C.A."/>
            <person name="Makalowski W."/>
            <person name="Marzo M."/>
            <person name="Matsuda M."/>
            <person name="Matzkin L."/>
            <person name="McAllister B."/>
            <person name="McBride C.S."/>
            <person name="McKernan B."/>
            <person name="McKernan K."/>
            <person name="Mendez-Lago M."/>
            <person name="Minx P."/>
            <person name="Mollenhauer M.U."/>
            <person name="Montooth K."/>
            <person name="Mount S.M."/>
            <person name="Mu X."/>
            <person name="Myers E."/>
            <person name="Negre B."/>
            <person name="Newfeld S."/>
            <person name="Nielsen R."/>
            <person name="Noor M.A."/>
            <person name="O'Grady P."/>
            <person name="Pachter L."/>
            <person name="Papaceit M."/>
            <person name="Parisi M.J."/>
            <person name="Parisi M."/>
            <person name="Parts L."/>
            <person name="Pedersen J.S."/>
            <person name="Pesole G."/>
            <person name="Phillippy A.M."/>
            <person name="Ponting C.P."/>
            <person name="Pop M."/>
            <person name="Porcelli D."/>
            <person name="Powell J.R."/>
            <person name="Prohaska S."/>
            <person name="Pruitt K."/>
            <person name="Puig M."/>
            <person name="Quesneville H."/>
            <person name="Ram K.R."/>
            <person name="Rand D."/>
            <person name="Rasmussen M.D."/>
            <person name="Reed L.K."/>
            <person name="Reenan R."/>
            <person name="Reily A."/>
            <person name="Remington K.A."/>
            <person name="Rieger T.T."/>
            <person name="Ritchie M.G."/>
            <person name="Robin C."/>
            <person name="Rogers Y.H."/>
            <person name="Rohde C."/>
            <person name="Rozas J."/>
            <person name="Rubenfield M.J."/>
            <person name="Ruiz A."/>
            <person name="Russo S."/>
            <person name="Salzberg S.L."/>
            <person name="Sanchez-Gracia A."/>
            <person name="Saranga D.J."/>
            <person name="Sato H."/>
            <person name="Schaeffer S.W."/>
            <person name="Schatz M.C."/>
            <person name="Schlenke T."/>
            <person name="Schwartz R."/>
            <person name="Segarra C."/>
            <person name="Singh R.S."/>
            <person name="Sirot L."/>
            <person name="Sirota M."/>
            <person name="Sisneros N.B."/>
            <person name="Smith C.D."/>
            <person name="Smith T.F."/>
            <person name="Spieth J."/>
            <person name="Stage D.E."/>
            <person name="Stark A."/>
            <person name="Stephan W."/>
            <person name="Strausberg R.L."/>
            <person name="Strempel S."/>
            <person name="Sturgill D."/>
            <person name="Sutton G."/>
            <person name="Sutton G.G."/>
            <person name="Tao W."/>
            <person name="Teichmann S."/>
            <person name="Tobari Y.N."/>
            <person name="Tomimura Y."/>
            <person name="Tsolas J.M."/>
            <person name="Valente V.L."/>
            <person name="Venter E."/>
            <person name="Venter J.C."/>
            <person name="Vicario S."/>
            <person name="Vieira F.G."/>
            <person name="Vilella A.J."/>
            <person name="Villasante A."/>
            <person name="Walenz B."/>
            <person name="Wang J."/>
            <person name="Wasserman M."/>
            <person name="Watts T."/>
            <person name="Wilson D."/>
            <person name="Wilson R.K."/>
            <person name="Wing R.A."/>
            <person name="Wolfner M.F."/>
            <person name="Wong A."/>
            <person name="Wong G.K."/>
            <person name="Wu C.I."/>
            <person name="Wu G."/>
            <person name="Yamamoto D."/>
            <person name="Yang H.P."/>
            <person name="Yang S.P."/>
            <person name="Yorke J.A."/>
            <person name="Yoshida K."/>
            <person name="Zdobnov E."/>
            <person name="Zhang P."/>
            <person name="Zhang Y."/>
            <person name="Zimin A.V."/>
            <person name="Baldwin J."/>
            <person name="Abdouelleil A."/>
            <person name="Abdulkadir J."/>
            <person name="Abebe A."/>
            <person name="Abera B."/>
            <person name="Abreu J."/>
            <person name="Acer S.C."/>
            <person name="Aftuck L."/>
            <person name="Alexander A."/>
            <person name="An P."/>
            <person name="Anderson E."/>
            <person name="Anderson S."/>
            <person name="Arachi H."/>
            <person name="Azer M."/>
            <person name="Bachantsang P."/>
            <person name="Barry A."/>
            <person name="Bayul T."/>
            <person name="Berlin A."/>
            <person name="Bessette D."/>
            <person name="Bloom T."/>
            <person name="Blye J."/>
            <person name="Boguslavskiy L."/>
            <person name="Bonnet C."/>
            <person name="Boukhgalter B."/>
            <person name="Bourzgui I."/>
            <person name="Brown A."/>
            <person name="Cahill P."/>
            <person name="Channer S."/>
            <person name="Cheshatsang Y."/>
            <person name="Chuda L."/>
            <person name="Citroen M."/>
            <person name="Collymore A."/>
            <person name="Cooke P."/>
            <person name="Costello M."/>
            <person name="D'Aco K."/>
            <person name="Daza R."/>
            <person name="De Haan G."/>
            <person name="DeGray S."/>
            <person name="DeMaso C."/>
            <person name="Dhargay N."/>
            <person name="Dooley K."/>
            <person name="Dooley E."/>
            <person name="Doricent M."/>
            <person name="Dorje P."/>
            <person name="Dorjee K."/>
            <person name="Dupes A."/>
            <person name="Elong R."/>
            <person name="Falk J."/>
            <person name="Farina A."/>
            <person name="Faro S."/>
            <person name="Ferguson D."/>
            <person name="Fisher S."/>
            <person name="Foley C.D."/>
            <person name="Franke A."/>
            <person name="Friedrich D."/>
            <person name="Gadbois L."/>
            <person name="Gearin G."/>
            <person name="Gearin C.R."/>
            <person name="Giannoukos G."/>
            <person name="Goode T."/>
            <person name="Graham J."/>
            <person name="Grandbois E."/>
            <person name="Grewal S."/>
            <person name="Gyaltsen K."/>
            <person name="Hafez N."/>
            <person name="Hagos B."/>
            <person name="Hall J."/>
            <person name="Henson C."/>
            <person name="Hollinger A."/>
            <person name="Honan T."/>
            <person name="Huard M.D."/>
            <person name="Hughes L."/>
            <person name="Hurhula B."/>
            <person name="Husby M.E."/>
            <person name="Kamat A."/>
            <person name="Kanga B."/>
            <person name="Kashin S."/>
            <person name="Khazanovich D."/>
            <person name="Kisner P."/>
            <person name="Lance K."/>
            <person name="Lara M."/>
            <person name="Lee W."/>
            <person name="Lennon N."/>
            <person name="Letendre F."/>
            <person name="LeVine R."/>
            <person name="Lipovsky A."/>
            <person name="Liu X."/>
            <person name="Liu J."/>
            <person name="Liu S."/>
            <person name="Lokyitsang T."/>
            <person name="Lokyitsang Y."/>
            <person name="Lubonja R."/>
            <person name="Lui A."/>
            <person name="MacDonald P."/>
            <person name="Magnisalis V."/>
            <person name="Maru K."/>
            <person name="Matthews C."/>
            <person name="McCusker W."/>
            <person name="McDonough S."/>
            <person name="Mehta T."/>
            <person name="Meldrim J."/>
            <person name="Meneus L."/>
            <person name="Mihai O."/>
            <person name="Mihalev A."/>
            <person name="Mihova T."/>
            <person name="Mittelman R."/>
            <person name="Mlenga V."/>
            <person name="Montmayeur A."/>
            <person name="Mulrain L."/>
            <person name="Navidi A."/>
            <person name="Naylor J."/>
            <person name="Negash T."/>
            <person name="Nguyen T."/>
            <person name="Nguyen N."/>
            <person name="Nicol R."/>
            <person name="Norbu C."/>
            <person name="Norbu N."/>
            <person name="Novod N."/>
            <person name="O'Neill B."/>
            <person name="Osman S."/>
            <person name="Markiewicz E."/>
            <person name="Oyono O.L."/>
            <person name="Patti C."/>
            <person name="Phunkhang P."/>
            <person name="Pierre F."/>
            <person name="Priest M."/>
            <person name="Raghuraman S."/>
            <person name="Rege F."/>
            <person name="Reyes R."/>
            <person name="Rise C."/>
            <person name="Rogov P."/>
            <person name="Ross K."/>
            <person name="Ryan E."/>
            <person name="Settipalli S."/>
            <person name="Shea T."/>
            <person name="Sherpa N."/>
            <person name="Shi L."/>
            <person name="Shih D."/>
            <person name="Sparrow T."/>
            <person name="Spaulding J."/>
            <person name="Stalker J."/>
            <person name="Stange-Thomann N."/>
            <person name="Stavropoulos S."/>
            <person name="Stone C."/>
            <person name="Strader C."/>
            <person name="Tesfaye S."/>
            <person name="Thomson T."/>
            <person name="Thoulutsang Y."/>
            <person name="Thoulutsang D."/>
            <person name="Topham K."/>
            <person name="Topping I."/>
            <person name="Tsamla T."/>
            <person name="Vassiliev H."/>
            <person name="Vo A."/>
            <person name="Wangchuk T."/>
            <person name="Wangdi T."/>
            <person name="Weiand M."/>
            <person name="Wilkinson J."/>
            <person name="Wilson A."/>
            <person name="Yadav S."/>
            <person name="Young G."/>
            <person name="Yu Q."/>
            <person name="Zembek L."/>
            <person name="Zhong D."/>
            <person name="Zimmer A."/>
            <person name="Zwirko Z."/>
            <person name="Jaffe D.B."/>
            <person name="Alvarez P."/>
            <person name="Brockman W."/>
            <person name="Butler J."/>
            <person name="Chin C."/>
            <person name="Gnerre S."/>
            <person name="Grabherr M."/>
            <person name="Kleber M."/>
            <person name="Mauceli E."/>
            <person name="MacCallum I."/>
        </authorList>
    </citation>
    <scope>NUCLEOTIDE SEQUENCE [LARGE SCALE GENOMIC DNA]</scope>
    <source>
        <strain evidence="10">Tucson 14030-0811.24</strain>
    </source>
</reference>
<dbReference type="EMBL" id="CH963851">
    <property type="protein sequence ID" value="EDW75244.2"/>
    <property type="molecule type" value="Genomic_DNA"/>
</dbReference>
<dbReference type="SUPFAM" id="SSF53098">
    <property type="entry name" value="Ribonuclease H-like"/>
    <property type="match status" value="1"/>
</dbReference>